<dbReference type="InterPro" id="IPR022601">
    <property type="entry name" value="DUF3160"/>
</dbReference>
<dbReference type="SMART" id="SM01325">
    <property type="entry name" value="DUF3160"/>
    <property type="match status" value="1"/>
</dbReference>
<keyword evidence="3" id="KW-1185">Reference proteome</keyword>
<reference evidence="2 3" key="1">
    <citation type="journal article" date="2018" name="Syst. Appl. Microbiol.">
        <title>Ereboglobus luteus gen. nov. sp. nov. from cockroach guts, and new insights into the oxygen relationship of the genera Opitutus and Didymococcus (Verrucomicrobia: Opitutaceae).</title>
        <authorList>
            <person name="Tegtmeier D."/>
            <person name="Belitz A."/>
            <person name="Radek R."/>
            <person name="Heimerl T."/>
            <person name="Brune A."/>
        </authorList>
    </citation>
    <scope>NUCLEOTIDE SEQUENCE [LARGE SCALE GENOMIC DNA]</scope>
    <source>
        <strain evidence="2 3">Ho45</strain>
    </source>
</reference>
<dbReference type="KEGG" id="elut:CKA38_12405"/>
<evidence type="ECO:0000313" key="2">
    <source>
        <dbReference type="EMBL" id="AWI10682.1"/>
    </source>
</evidence>
<evidence type="ECO:0000256" key="1">
    <source>
        <dbReference type="SAM" id="MobiDB-lite"/>
    </source>
</evidence>
<dbReference type="EMBL" id="CP023004">
    <property type="protein sequence ID" value="AWI10682.1"/>
    <property type="molecule type" value="Genomic_DNA"/>
</dbReference>
<dbReference type="Pfam" id="PF11369">
    <property type="entry name" value="DUF3160"/>
    <property type="match status" value="1"/>
</dbReference>
<organism evidence="2 3">
    <name type="scientific">Ereboglobus luteus</name>
    <dbReference type="NCBI Taxonomy" id="1796921"/>
    <lineage>
        <taxon>Bacteria</taxon>
        <taxon>Pseudomonadati</taxon>
        <taxon>Verrucomicrobiota</taxon>
        <taxon>Opitutia</taxon>
        <taxon>Opitutales</taxon>
        <taxon>Opitutaceae</taxon>
        <taxon>Ereboglobus</taxon>
    </lineage>
</organism>
<protein>
    <submittedName>
        <fullName evidence="2">Uncharacterized protein</fullName>
    </submittedName>
</protein>
<proteinExistence type="predicted"/>
<dbReference type="Proteomes" id="UP000244896">
    <property type="component" value="Chromosome"/>
</dbReference>
<dbReference type="AlphaFoldDB" id="A0A2U8E7U1"/>
<name>A0A2U8E7U1_9BACT</name>
<feature type="region of interest" description="Disordered" evidence="1">
    <location>
        <begin position="19"/>
        <end position="47"/>
    </location>
</feature>
<evidence type="ECO:0000313" key="3">
    <source>
        <dbReference type="Proteomes" id="UP000244896"/>
    </source>
</evidence>
<sequence length="552" mass="62303">MRHMKVVKRCALKSHAHTTTIRAPRRKPAIAQPSPKPRAHGLPRPRENRRLRAMLRPTLIALAAVFAISPFASAQRDKLPADELTPAQHEQLQRDKLIIGRTDYNQIFEPYLKLGKAPESIRFITSDAALAAYHALFEDSFRELELRRATRLRGDVEGLYNACKPHSSNKPTYPPDLIQHILGPAMVILGTPATTDNFSKKLIPEITRQAALIRTADKMECPPWLDYSEDDRFFRIDYRRCKPVSFYADDDALADYHRAVRWLQLIPMRATNDAELEAWAHMVIASRTLFVTTLPDFIVSFTGLSAFLGPIADRTIIVNNLDILRACAAVLGPREKSKKCTRLREVLLANARQNSVHTTINDEIRDKSPKDTSPLSEIRFRVIPTHALPDAEILSAFLSDEIHPNGLTVAAFLGSSFAYERMPQVDTGKWVSTNKRARLLTFPQDGQPRSLYANYIDVLRTLNAPPVKEAPSFMSSIPWQIKACQTQLASWAQIRHTYVLQSKLGLTYGGIEHAPHRRPVLSSPTPHSGVNMCVWLNAQSRYLMQKPCLSHP</sequence>
<accession>A0A2U8E7U1</accession>
<gene>
    <name evidence="2" type="ORF">CKA38_12405</name>
</gene>